<comment type="caution">
    <text evidence="2">The sequence shown here is derived from an EMBL/GenBank/DDBJ whole genome shotgun (WGS) entry which is preliminary data.</text>
</comment>
<evidence type="ECO:0000259" key="1">
    <source>
        <dbReference type="Pfam" id="PF17680"/>
    </source>
</evidence>
<evidence type="ECO:0000313" key="3">
    <source>
        <dbReference type="Proteomes" id="UP000659697"/>
    </source>
</evidence>
<name>A0ABQ3KYC5_9ALTE</name>
<organism evidence="2 3">
    <name type="scientific">Alishewanella longhuensis</name>
    <dbReference type="NCBI Taxonomy" id="1091037"/>
    <lineage>
        <taxon>Bacteria</taxon>
        <taxon>Pseudomonadati</taxon>
        <taxon>Pseudomonadota</taxon>
        <taxon>Gammaproteobacteria</taxon>
        <taxon>Alteromonadales</taxon>
        <taxon>Alteromonadaceae</taxon>
        <taxon>Alishewanella</taxon>
    </lineage>
</organism>
<dbReference type="PROSITE" id="PS51257">
    <property type="entry name" value="PROKAR_LIPOPROTEIN"/>
    <property type="match status" value="1"/>
</dbReference>
<dbReference type="RefSeq" id="WP_189432596.1">
    <property type="nucleotide sequence ID" value="NZ_BNAO01000004.1"/>
</dbReference>
<feature type="domain" description="FlgO" evidence="1">
    <location>
        <begin position="48"/>
        <end position="184"/>
    </location>
</feature>
<sequence>MRYLLGSVLLALLGGCAHFSKPDETVNLPMRQVSAVGLSPEPLGFYTERLAQQLFAELAKNTTIRQQQLAVSSFLPVRPLSLAQHSAQEVELANQLAESMLTEAVQRGYDAVDIRLRREILLQTDHEQGFSRQLVELKQQHRARVLLSGTYSVQEDGFVVNVRLIDVESQKVLAAATDYVPDNVMWSAEKMRTRGNYLYRSDRIGERP</sequence>
<gene>
    <name evidence="2" type="ORF">GCM10010919_18750</name>
</gene>
<proteinExistence type="predicted"/>
<dbReference type="InterPro" id="IPR041215">
    <property type="entry name" value="FlgO_dom"/>
</dbReference>
<dbReference type="Pfam" id="PF17680">
    <property type="entry name" value="FlgO"/>
    <property type="match status" value="1"/>
</dbReference>
<keyword evidence="3" id="KW-1185">Reference proteome</keyword>
<dbReference type="PIRSF" id="PIRSF028688">
    <property type="entry name" value="UCP_imp_028688"/>
    <property type="match status" value="1"/>
</dbReference>
<accession>A0ABQ3KYC5</accession>
<dbReference type="InterPro" id="IPR014549">
    <property type="entry name" value="FlgO"/>
</dbReference>
<reference evidence="3" key="1">
    <citation type="journal article" date="2019" name="Int. J. Syst. Evol. Microbiol.">
        <title>The Global Catalogue of Microorganisms (GCM) 10K type strain sequencing project: providing services to taxonomists for standard genome sequencing and annotation.</title>
        <authorList>
            <consortium name="The Broad Institute Genomics Platform"/>
            <consortium name="The Broad Institute Genome Sequencing Center for Infectious Disease"/>
            <person name="Wu L."/>
            <person name="Ma J."/>
        </authorList>
    </citation>
    <scope>NUCLEOTIDE SEQUENCE [LARGE SCALE GENOMIC DNA]</scope>
    <source>
        <strain evidence="3">CGMCC 1.7003</strain>
    </source>
</reference>
<evidence type="ECO:0000313" key="2">
    <source>
        <dbReference type="EMBL" id="GHG69107.1"/>
    </source>
</evidence>
<protein>
    <recommendedName>
        <fullName evidence="1">FlgO domain-containing protein</fullName>
    </recommendedName>
</protein>
<dbReference type="EMBL" id="BNAO01000004">
    <property type="protein sequence ID" value="GHG69107.1"/>
    <property type="molecule type" value="Genomic_DNA"/>
</dbReference>
<dbReference type="Proteomes" id="UP000659697">
    <property type="component" value="Unassembled WGS sequence"/>
</dbReference>